<organism evidence="2 3">
    <name type="scientific">Candidatus Defluviicoccus seviourii</name>
    <dbReference type="NCBI Taxonomy" id="2565273"/>
    <lineage>
        <taxon>Bacteria</taxon>
        <taxon>Pseudomonadati</taxon>
        <taxon>Pseudomonadota</taxon>
        <taxon>Alphaproteobacteria</taxon>
        <taxon>Rhodospirillales</taxon>
        <taxon>Rhodospirillaceae</taxon>
        <taxon>Defluviicoccus</taxon>
    </lineage>
</organism>
<keyword evidence="3" id="KW-1185">Reference proteome</keyword>
<name>A0A564W9Q0_9PROT</name>
<accession>A0A564W9Q0</accession>
<comment type="caution">
    <text evidence="2">The sequence shown here is derived from an EMBL/GenBank/DDBJ whole genome shotgun (WGS) entry which is preliminary data.</text>
</comment>
<dbReference type="AlphaFoldDB" id="A0A564W9Q0"/>
<evidence type="ECO:0000313" key="2">
    <source>
        <dbReference type="EMBL" id="VUX45182.1"/>
    </source>
</evidence>
<proteinExistence type="predicted"/>
<dbReference type="Proteomes" id="UP000326641">
    <property type="component" value="Unassembled WGS sequence"/>
</dbReference>
<feature type="region of interest" description="Disordered" evidence="1">
    <location>
        <begin position="24"/>
        <end position="48"/>
    </location>
</feature>
<gene>
    <name evidence="2" type="ORF">DF3PA_100030</name>
</gene>
<dbReference type="EMBL" id="UXAT02000002">
    <property type="protein sequence ID" value="VUX45182.1"/>
    <property type="molecule type" value="Genomic_DNA"/>
</dbReference>
<sequence length="48" mass="5431">MWLLYVAFVCGFAHLRITADRHPPLDRQAVRPDDRGRLAADDAIRSAP</sequence>
<protein>
    <submittedName>
        <fullName evidence="2">Uncharacterized protein</fullName>
    </submittedName>
</protein>
<evidence type="ECO:0000256" key="1">
    <source>
        <dbReference type="SAM" id="MobiDB-lite"/>
    </source>
</evidence>
<reference evidence="2" key="1">
    <citation type="submission" date="2018-11" db="EMBL/GenBank/DDBJ databases">
        <authorList>
            <person name="Onetto C."/>
        </authorList>
    </citation>
    <scope>NUCLEOTIDE SEQUENCE [LARGE SCALE GENOMIC DNA]</scope>
</reference>
<evidence type="ECO:0000313" key="3">
    <source>
        <dbReference type="Proteomes" id="UP000326641"/>
    </source>
</evidence>